<comment type="pathway">
    <text evidence="13">Cofactor biosynthesis; adenosylcobalamin biosynthesis; precorrin-2 from uroporphyrinogen III: step 1/1.</text>
</comment>
<accession>A0A085JPH6</accession>
<dbReference type="GO" id="GO:0019354">
    <property type="term" value="P:siroheme biosynthetic process"/>
    <property type="evidence" value="ECO:0007669"/>
    <property type="project" value="UniProtKB-UniPathway"/>
</dbReference>
<dbReference type="AlphaFoldDB" id="A0A085JPH6"/>
<protein>
    <recommendedName>
        <fullName evidence="2">uroporphyrinogen-III C-methyltransferase</fullName>
        <ecNumber evidence="2">2.1.1.107</ecNumber>
    </recommendedName>
</protein>
<dbReference type="SUPFAM" id="SSF53790">
    <property type="entry name" value="Tetrapyrrole methylase"/>
    <property type="match status" value="1"/>
</dbReference>
<dbReference type="InterPro" id="IPR006366">
    <property type="entry name" value="CobA/CysG_C"/>
</dbReference>
<sequence length="278" mass="29527">MKKLNDFIRAAESRQPVEKGTVWLTGAGPGDAELLTLKALRVIQQADVVVYDRLVSAEIMALVPETALCIDAGKSPGDHRLSQAQINQLLADLALAGQKVVRLKGGDPFIFGRGGEEMVFLQQAGIRCYIIPGITAATGCAAAAGLPLTHRDCAQSLHFITGYTRSAGDIAETATLARAGQTLVFYMGLSHSLRFCQRLITSGLAGTTPLAIIENGTRPEQRLLIATLETLPELLARYQPQSPGLLIIGDVVNYCREPALRVDNTAAAGKHAVSDAAA</sequence>
<dbReference type="InterPro" id="IPR014777">
    <property type="entry name" value="4pyrrole_Mease_sub1"/>
</dbReference>
<dbReference type="GO" id="GO:0016491">
    <property type="term" value="F:oxidoreductase activity"/>
    <property type="evidence" value="ECO:0007669"/>
    <property type="project" value="UniProtKB-KW"/>
</dbReference>
<dbReference type="EMBL" id="JMPR01000008">
    <property type="protein sequence ID" value="KFD22372.1"/>
    <property type="molecule type" value="Genomic_DNA"/>
</dbReference>
<evidence type="ECO:0000256" key="3">
    <source>
        <dbReference type="ARBA" id="ARBA00022553"/>
    </source>
</evidence>
<keyword evidence="8" id="KW-0560">Oxidoreductase</keyword>
<comment type="pathway">
    <text evidence="12">Porphyrin-containing compound metabolism; siroheme biosynthesis; precorrin-2 from uroporphyrinogen III: step 1/1.</text>
</comment>
<dbReference type="Proteomes" id="UP000028602">
    <property type="component" value="Unassembled WGS sequence"/>
</dbReference>
<evidence type="ECO:0000256" key="10">
    <source>
        <dbReference type="ARBA" id="ARBA00023244"/>
    </source>
</evidence>
<evidence type="ECO:0000256" key="8">
    <source>
        <dbReference type="ARBA" id="ARBA00023002"/>
    </source>
</evidence>
<dbReference type="NCBIfam" id="TIGR01469">
    <property type="entry name" value="cobA_cysG_Cterm"/>
    <property type="match status" value="1"/>
</dbReference>
<comment type="caution">
    <text evidence="16">The sequence shown here is derived from an EMBL/GenBank/DDBJ whole genome shotgun (WGS) entry which is preliminary data.</text>
</comment>
<reference evidence="16 17" key="1">
    <citation type="submission" date="2014-05" db="EMBL/GenBank/DDBJ databases">
        <title>ATOL: Assembling a taxonomically balanced genome-scale reconstruction of the evolutionary history of the Enterobacteriaceae.</title>
        <authorList>
            <person name="Plunkett G.III."/>
            <person name="Neeno-Eckwall E.C."/>
            <person name="Glasner J.D."/>
            <person name="Perna N.T."/>
        </authorList>
    </citation>
    <scope>NUCLEOTIDE SEQUENCE [LARGE SCALE GENOMIC DNA]</scope>
    <source>
        <strain evidence="16 17">ATCC 33301</strain>
    </source>
</reference>
<dbReference type="GO" id="GO:0016829">
    <property type="term" value="F:lyase activity"/>
    <property type="evidence" value="ECO:0007669"/>
    <property type="project" value="UniProtKB-KW"/>
</dbReference>
<dbReference type="InterPro" id="IPR050161">
    <property type="entry name" value="Siro_Cobalamin_biosynth"/>
</dbReference>
<evidence type="ECO:0000256" key="11">
    <source>
        <dbReference type="ARBA" id="ARBA00023268"/>
    </source>
</evidence>
<evidence type="ECO:0000256" key="12">
    <source>
        <dbReference type="ARBA" id="ARBA00025705"/>
    </source>
</evidence>
<dbReference type="GO" id="GO:0004851">
    <property type="term" value="F:uroporphyrin-III C-methyltransferase activity"/>
    <property type="evidence" value="ECO:0007669"/>
    <property type="project" value="UniProtKB-EC"/>
</dbReference>
<evidence type="ECO:0000256" key="1">
    <source>
        <dbReference type="ARBA" id="ARBA00005879"/>
    </source>
</evidence>
<dbReference type="InterPro" id="IPR003043">
    <property type="entry name" value="Uropor_MeTrfase_CS"/>
</dbReference>
<evidence type="ECO:0000256" key="13">
    <source>
        <dbReference type="ARBA" id="ARBA00060548"/>
    </source>
</evidence>
<dbReference type="Pfam" id="PF00590">
    <property type="entry name" value="TP_methylase"/>
    <property type="match status" value="1"/>
</dbReference>
<evidence type="ECO:0000313" key="16">
    <source>
        <dbReference type="EMBL" id="KFD22372.1"/>
    </source>
</evidence>
<keyword evidence="9" id="KW-0456">Lyase</keyword>
<dbReference type="eggNOG" id="COG0007">
    <property type="taxonomic scope" value="Bacteria"/>
</dbReference>
<dbReference type="RefSeq" id="WP_051170725.1">
    <property type="nucleotide sequence ID" value="NZ_ATMJ01000015.1"/>
</dbReference>
<dbReference type="OrthoDB" id="9815856at2"/>
<keyword evidence="7" id="KW-0949">S-adenosyl-L-methionine</keyword>
<evidence type="ECO:0000256" key="14">
    <source>
        <dbReference type="RuleBase" id="RU003960"/>
    </source>
</evidence>
<feature type="domain" description="Tetrapyrrole methylase" evidence="15">
    <location>
        <begin position="22"/>
        <end position="231"/>
    </location>
</feature>
<dbReference type="EC" id="2.1.1.107" evidence="2"/>
<comment type="similarity">
    <text evidence="1 14">Belongs to the precorrin methyltransferase family.</text>
</comment>
<dbReference type="GO" id="GO:0009236">
    <property type="term" value="P:cobalamin biosynthetic process"/>
    <property type="evidence" value="ECO:0007669"/>
    <property type="project" value="UniProtKB-KW"/>
</dbReference>
<keyword evidence="17" id="KW-1185">Reference proteome</keyword>
<keyword evidence="11" id="KW-0511">Multifunctional enzyme</keyword>
<dbReference type="Gene3D" id="3.30.950.10">
    <property type="entry name" value="Methyltransferase, Cobalt-precorrin-4 Transmethylase, Domain 2"/>
    <property type="match status" value="1"/>
</dbReference>
<evidence type="ECO:0000256" key="6">
    <source>
        <dbReference type="ARBA" id="ARBA00022679"/>
    </source>
</evidence>
<dbReference type="CDD" id="cd11642">
    <property type="entry name" value="SUMT"/>
    <property type="match status" value="1"/>
</dbReference>
<evidence type="ECO:0000256" key="2">
    <source>
        <dbReference type="ARBA" id="ARBA00012162"/>
    </source>
</evidence>
<dbReference type="InterPro" id="IPR014776">
    <property type="entry name" value="4pyrrole_Mease_sub2"/>
</dbReference>
<keyword evidence="6 14" id="KW-0808">Transferase</keyword>
<gene>
    <name evidence="16" type="ORF">GTPT_0546</name>
</gene>
<keyword evidence="4" id="KW-0169">Cobalamin biosynthesis</keyword>
<dbReference type="PROSITE" id="PS00840">
    <property type="entry name" value="SUMT_2"/>
    <property type="match status" value="1"/>
</dbReference>
<evidence type="ECO:0000256" key="9">
    <source>
        <dbReference type="ARBA" id="ARBA00023239"/>
    </source>
</evidence>
<dbReference type="FunFam" id="3.40.1010.10:FF:000001">
    <property type="entry name" value="Siroheme synthase"/>
    <property type="match status" value="1"/>
</dbReference>
<dbReference type="GO" id="GO:0032259">
    <property type="term" value="P:methylation"/>
    <property type="evidence" value="ECO:0007669"/>
    <property type="project" value="UniProtKB-KW"/>
</dbReference>
<dbReference type="UniPathway" id="UPA00262">
    <property type="reaction ID" value="UER00211"/>
</dbReference>
<dbReference type="PANTHER" id="PTHR45790">
    <property type="entry name" value="SIROHEME SYNTHASE-RELATED"/>
    <property type="match status" value="1"/>
</dbReference>
<organism evidence="16 17">
    <name type="scientific">Tatumella ptyseos ATCC 33301</name>
    <dbReference type="NCBI Taxonomy" id="1005995"/>
    <lineage>
        <taxon>Bacteria</taxon>
        <taxon>Pseudomonadati</taxon>
        <taxon>Pseudomonadota</taxon>
        <taxon>Gammaproteobacteria</taxon>
        <taxon>Enterobacterales</taxon>
        <taxon>Erwiniaceae</taxon>
        <taxon>Tatumella</taxon>
    </lineage>
</organism>
<keyword evidence="10" id="KW-0627">Porphyrin biosynthesis</keyword>
<evidence type="ECO:0000256" key="4">
    <source>
        <dbReference type="ARBA" id="ARBA00022573"/>
    </source>
</evidence>
<dbReference type="NCBIfam" id="NF004790">
    <property type="entry name" value="PRK06136.1"/>
    <property type="match status" value="1"/>
</dbReference>
<dbReference type="PANTHER" id="PTHR45790:SF1">
    <property type="entry name" value="SIROHEME SYNTHASE"/>
    <property type="match status" value="1"/>
</dbReference>
<evidence type="ECO:0000256" key="7">
    <source>
        <dbReference type="ARBA" id="ARBA00022691"/>
    </source>
</evidence>
<evidence type="ECO:0000256" key="5">
    <source>
        <dbReference type="ARBA" id="ARBA00022603"/>
    </source>
</evidence>
<dbReference type="InterPro" id="IPR000878">
    <property type="entry name" value="4pyrrol_Mease"/>
</dbReference>
<proteinExistence type="inferred from homology"/>
<keyword evidence="3" id="KW-0597">Phosphoprotein</keyword>
<name>A0A085JPH6_9GAMM</name>
<dbReference type="Gene3D" id="3.40.1010.10">
    <property type="entry name" value="Cobalt-precorrin-4 Transmethylase, Domain 1"/>
    <property type="match status" value="1"/>
</dbReference>
<evidence type="ECO:0000313" key="17">
    <source>
        <dbReference type="Proteomes" id="UP000028602"/>
    </source>
</evidence>
<dbReference type="FunFam" id="3.30.950.10:FF:000001">
    <property type="entry name" value="Siroheme synthase"/>
    <property type="match status" value="1"/>
</dbReference>
<dbReference type="InterPro" id="IPR035996">
    <property type="entry name" value="4pyrrol_Methylase_sf"/>
</dbReference>
<evidence type="ECO:0000259" key="15">
    <source>
        <dbReference type="Pfam" id="PF00590"/>
    </source>
</evidence>
<keyword evidence="5 14" id="KW-0489">Methyltransferase</keyword>